<organism evidence="1 2">
    <name type="scientific">Apiosordaria backusii</name>
    <dbReference type="NCBI Taxonomy" id="314023"/>
    <lineage>
        <taxon>Eukaryota</taxon>
        <taxon>Fungi</taxon>
        <taxon>Dikarya</taxon>
        <taxon>Ascomycota</taxon>
        <taxon>Pezizomycotina</taxon>
        <taxon>Sordariomycetes</taxon>
        <taxon>Sordariomycetidae</taxon>
        <taxon>Sordariales</taxon>
        <taxon>Lasiosphaeriaceae</taxon>
        <taxon>Apiosordaria</taxon>
    </lineage>
</organism>
<evidence type="ECO:0000313" key="2">
    <source>
        <dbReference type="Proteomes" id="UP001172159"/>
    </source>
</evidence>
<protein>
    <submittedName>
        <fullName evidence="1">Uncharacterized protein</fullName>
    </submittedName>
</protein>
<name>A0AA40K668_9PEZI</name>
<evidence type="ECO:0000313" key="1">
    <source>
        <dbReference type="EMBL" id="KAK0747436.1"/>
    </source>
</evidence>
<proteinExistence type="predicted"/>
<gene>
    <name evidence="1" type="ORF">B0T21DRAFT_279569</name>
</gene>
<comment type="caution">
    <text evidence="1">The sequence shown here is derived from an EMBL/GenBank/DDBJ whole genome shotgun (WGS) entry which is preliminary data.</text>
</comment>
<sequence length="100" mass="11686">MVESQNLERRLSTITRTGDALYEPDYLMRRFLNPRAFGEPLLRREISWILTWGRWRRAALGGHAVPFGSPVPTERLVARSRARGRARMRAILRDLETRLP</sequence>
<keyword evidence="2" id="KW-1185">Reference proteome</keyword>
<dbReference type="AlphaFoldDB" id="A0AA40K668"/>
<dbReference type="Proteomes" id="UP001172159">
    <property type="component" value="Unassembled WGS sequence"/>
</dbReference>
<dbReference type="EMBL" id="JAUKTV010000001">
    <property type="protein sequence ID" value="KAK0747436.1"/>
    <property type="molecule type" value="Genomic_DNA"/>
</dbReference>
<reference evidence="1" key="1">
    <citation type="submission" date="2023-06" db="EMBL/GenBank/DDBJ databases">
        <title>Genome-scale phylogeny and comparative genomics of the fungal order Sordariales.</title>
        <authorList>
            <consortium name="Lawrence Berkeley National Laboratory"/>
            <person name="Hensen N."/>
            <person name="Bonometti L."/>
            <person name="Westerberg I."/>
            <person name="Brannstrom I.O."/>
            <person name="Guillou S."/>
            <person name="Cros-Aarteil S."/>
            <person name="Calhoun S."/>
            <person name="Haridas S."/>
            <person name="Kuo A."/>
            <person name="Mondo S."/>
            <person name="Pangilinan J."/>
            <person name="Riley R."/>
            <person name="Labutti K."/>
            <person name="Andreopoulos B."/>
            <person name="Lipzen A."/>
            <person name="Chen C."/>
            <person name="Yanf M."/>
            <person name="Daum C."/>
            <person name="Ng V."/>
            <person name="Clum A."/>
            <person name="Steindorff A."/>
            <person name="Ohm R."/>
            <person name="Martin F."/>
            <person name="Silar P."/>
            <person name="Natvig D."/>
            <person name="Lalanne C."/>
            <person name="Gautier V."/>
            <person name="Ament-Velasquez S.L."/>
            <person name="Kruys A."/>
            <person name="Hutchinson M.I."/>
            <person name="Powell A.J."/>
            <person name="Barry K."/>
            <person name="Miller A.N."/>
            <person name="Grigoriev I.V."/>
            <person name="Debuchy R."/>
            <person name="Gladieux P."/>
            <person name="Thoren M.H."/>
            <person name="Johannesson H."/>
        </authorList>
    </citation>
    <scope>NUCLEOTIDE SEQUENCE</scope>
    <source>
        <strain evidence="1">CBS 540.89</strain>
    </source>
</reference>
<accession>A0AA40K668</accession>